<keyword evidence="7" id="KW-0175">Coiled coil</keyword>
<dbReference type="InterPro" id="IPR004358">
    <property type="entry name" value="Sig_transdc_His_kin-like_C"/>
</dbReference>
<keyword evidence="3" id="KW-0597">Phosphoprotein</keyword>
<dbReference type="Pfam" id="PF00512">
    <property type="entry name" value="HisKA"/>
    <property type="match status" value="1"/>
</dbReference>
<sequence length="411" mass="46462">MIKTGAKQMIKPAISRNELERLASLEEAGIFNTSPEAEFDNITKLASFICKTPVSLISLVGESEQYFKSRYGTEIYGSSREISFCAHAILKPKQLMVVNDTRLDERFKDNPFTLDENNPVQFYAGMPLVDHHGFALGTLCVLDTKPNKLDKEQKIALKALAKHVEVLFELRRKNKHLEQIEKELKEHNTALKDFAGVVSHDMKMPLANMIITADILKAKYGDQLGKEGLKYLKNLKNAGLNLSDYINSLLTHYESNDTSDLKKQEFDLHHMLEEIIDLFNISDNVDINLPNENIIIQSNRAALEQIFLNLLSNSLKYNESEKIVIDIDFRQTPDFYYFSISDNGIGIPQDKQEEIFQIFTTLAVTDRKGNKGNGIGLSTVKRLVKNLGGNIKVNSQPGQGTQFTFSAKRNL</sequence>
<dbReference type="PANTHER" id="PTHR43711">
    <property type="entry name" value="TWO-COMPONENT HISTIDINE KINASE"/>
    <property type="match status" value="1"/>
</dbReference>
<gene>
    <name evidence="9" type="ORF">SAMN05660413_00702</name>
</gene>
<dbReference type="PANTHER" id="PTHR43711:SF1">
    <property type="entry name" value="HISTIDINE KINASE 1"/>
    <property type="match status" value="1"/>
</dbReference>
<dbReference type="GO" id="GO:0000155">
    <property type="term" value="F:phosphorelay sensor kinase activity"/>
    <property type="evidence" value="ECO:0007669"/>
    <property type="project" value="InterPro"/>
</dbReference>
<evidence type="ECO:0000256" key="3">
    <source>
        <dbReference type="ARBA" id="ARBA00022553"/>
    </source>
</evidence>
<dbReference type="SUPFAM" id="SSF55781">
    <property type="entry name" value="GAF domain-like"/>
    <property type="match status" value="1"/>
</dbReference>
<dbReference type="InterPro" id="IPR029016">
    <property type="entry name" value="GAF-like_dom_sf"/>
</dbReference>
<evidence type="ECO:0000256" key="2">
    <source>
        <dbReference type="ARBA" id="ARBA00012438"/>
    </source>
</evidence>
<keyword evidence="4" id="KW-0808">Transferase</keyword>
<dbReference type="RefSeq" id="WP_245760379.1">
    <property type="nucleotide sequence ID" value="NZ_FOVL01000003.1"/>
</dbReference>
<name>A0A1I4YH79_9FLAO</name>
<dbReference type="InterPro" id="IPR003661">
    <property type="entry name" value="HisK_dim/P_dom"/>
</dbReference>
<organism evidence="9 10">
    <name type="scientific">Salegentibacter flavus</name>
    <dbReference type="NCBI Taxonomy" id="287099"/>
    <lineage>
        <taxon>Bacteria</taxon>
        <taxon>Pseudomonadati</taxon>
        <taxon>Bacteroidota</taxon>
        <taxon>Flavobacteriia</taxon>
        <taxon>Flavobacteriales</taxon>
        <taxon>Flavobacteriaceae</taxon>
        <taxon>Salegentibacter</taxon>
    </lineage>
</organism>
<evidence type="ECO:0000256" key="7">
    <source>
        <dbReference type="SAM" id="Coils"/>
    </source>
</evidence>
<feature type="coiled-coil region" evidence="7">
    <location>
        <begin position="167"/>
        <end position="197"/>
    </location>
</feature>
<dbReference type="SMART" id="SM00388">
    <property type="entry name" value="HisKA"/>
    <property type="match status" value="1"/>
</dbReference>
<dbReference type="EC" id="2.7.13.3" evidence="2"/>
<evidence type="ECO:0000256" key="4">
    <source>
        <dbReference type="ARBA" id="ARBA00022679"/>
    </source>
</evidence>
<dbReference type="InterPro" id="IPR003594">
    <property type="entry name" value="HATPase_dom"/>
</dbReference>
<dbReference type="Pfam" id="PF02518">
    <property type="entry name" value="HATPase_c"/>
    <property type="match status" value="1"/>
</dbReference>
<dbReference type="STRING" id="287099.SAMN05660413_00702"/>
<dbReference type="InterPro" id="IPR050736">
    <property type="entry name" value="Sensor_HK_Regulatory"/>
</dbReference>
<dbReference type="Gene3D" id="3.30.450.40">
    <property type="match status" value="1"/>
</dbReference>
<dbReference type="SMART" id="SM00387">
    <property type="entry name" value="HATPase_c"/>
    <property type="match status" value="1"/>
</dbReference>
<evidence type="ECO:0000313" key="9">
    <source>
        <dbReference type="EMBL" id="SFN36949.1"/>
    </source>
</evidence>
<feature type="domain" description="Histidine kinase" evidence="8">
    <location>
        <begin position="197"/>
        <end position="411"/>
    </location>
</feature>
<keyword evidence="6" id="KW-0902">Two-component regulatory system</keyword>
<dbReference type="InterPro" id="IPR003018">
    <property type="entry name" value="GAF"/>
</dbReference>
<dbReference type="PRINTS" id="PR00344">
    <property type="entry name" value="BCTRLSENSOR"/>
</dbReference>
<dbReference type="Pfam" id="PF01590">
    <property type="entry name" value="GAF"/>
    <property type="match status" value="1"/>
</dbReference>
<dbReference type="Proteomes" id="UP000199153">
    <property type="component" value="Unassembled WGS sequence"/>
</dbReference>
<dbReference type="InterPro" id="IPR005467">
    <property type="entry name" value="His_kinase_dom"/>
</dbReference>
<dbReference type="EMBL" id="FOVL01000003">
    <property type="protein sequence ID" value="SFN36949.1"/>
    <property type="molecule type" value="Genomic_DNA"/>
</dbReference>
<comment type="catalytic activity">
    <reaction evidence="1">
        <text>ATP + protein L-histidine = ADP + protein N-phospho-L-histidine.</text>
        <dbReference type="EC" id="2.7.13.3"/>
    </reaction>
</comment>
<accession>A0A1I4YH79</accession>
<keyword evidence="5 9" id="KW-0418">Kinase</keyword>
<dbReference type="InterPro" id="IPR036890">
    <property type="entry name" value="HATPase_C_sf"/>
</dbReference>
<evidence type="ECO:0000313" key="10">
    <source>
        <dbReference type="Proteomes" id="UP000199153"/>
    </source>
</evidence>
<dbReference type="Gene3D" id="3.30.565.10">
    <property type="entry name" value="Histidine kinase-like ATPase, C-terminal domain"/>
    <property type="match status" value="1"/>
</dbReference>
<dbReference type="AlphaFoldDB" id="A0A1I4YH79"/>
<reference evidence="9 10" key="1">
    <citation type="submission" date="2016-10" db="EMBL/GenBank/DDBJ databases">
        <authorList>
            <person name="de Groot N.N."/>
        </authorList>
    </citation>
    <scope>NUCLEOTIDE SEQUENCE [LARGE SCALE GENOMIC DNA]</scope>
    <source>
        <strain evidence="9 10">DSM 17794</strain>
    </source>
</reference>
<dbReference type="SUPFAM" id="SSF55874">
    <property type="entry name" value="ATPase domain of HSP90 chaperone/DNA topoisomerase II/histidine kinase"/>
    <property type="match status" value="1"/>
</dbReference>
<proteinExistence type="predicted"/>
<dbReference type="PROSITE" id="PS50109">
    <property type="entry name" value="HIS_KIN"/>
    <property type="match status" value="1"/>
</dbReference>
<evidence type="ECO:0000256" key="5">
    <source>
        <dbReference type="ARBA" id="ARBA00022777"/>
    </source>
</evidence>
<dbReference type="CDD" id="cd00082">
    <property type="entry name" value="HisKA"/>
    <property type="match status" value="1"/>
</dbReference>
<keyword evidence="10" id="KW-1185">Reference proteome</keyword>
<dbReference type="InterPro" id="IPR036097">
    <property type="entry name" value="HisK_dim/P_sf"/>
</dbReference>
<evidence type="ECO:0000256" key="6">
    <source>
        <dbReference type="ARBA" id="ARBA00023012"/>
    </source>
</evidence>
<dbReference type="Gene3D" id="1.10.287.130">
    <property type="match status" value="1"/>
</dbReference>
<dbReference type="SUPFAM" id="SSF47384">
    <property type="entry name" value="Homodimeric domain of signal transducing histidine kinase"/>
    <property type="match status" value="1"/>
</dbReference>
<evidence type="ECO:0000259" key="8">
    <source>
        <dbReference type="PROSITE" id="PS50109"/>
    </source>
</evidence>
<evidence type="ECO:0000256" key="1">
    <source>
        <dbReference type="ARBA" id="ARBA00000085"/>
    </source>
</evidence>
<protein>
    <recommendedName>
        <fullName evidence="2">histidine kinase</fullName>
        <ecNumber evidence="2">2.7.13.3</ecNumber>
    </recommendedName>
</protein>